<dbReference type="Pfam" id="PF00885">
    <property type="entry name" value="DMRL_synthase"/>
    <property type="match status" value="1"/>
</dbReference>
<evidence type="ECO:0000256" key="1">
    <source>
        <dbReference type="ARBA" id="ARBA00004917"/>
    </source>
</evidence>
<gene>
    <name evidence="9 10" type="primary">ribH</name>
    <name evidence="10" type="ORF">HH1059_22620</name>
</gene>
<sequence length="156" mass="16561">MQKTEGHLIGLPDSRFALVAARFNDMIVERLIEGAADALRRHGVPEEQIEVIRVPGAFELPLAVQRVADTGRADAIVALGTVIRGGTDHHQHVAAECTKGIAQAMMVTGVPVAHGVLTVDTLEQAIERAGTKAGNKGAEAALSALEMVDLMRQLEL</sequence>
<dbReference type="PANTHER" id="PTHR21058">
    <property type="entry name" value="6,7-DIMETHYL-8-RIBITYLLUMAZINE SYNTHASE DMRL SYNTHASE LUMAZINE SYNTHASE"/>
    <property type="match status" value="1"/>
</dbReference>
<evidence type="ECO:0000256" key="5">
    <source>
        <dbReference type="ARBA" id="ARBA00022679"/>
    </source>
</evidence>
<dbReference type="GO" id="GO:0005829">
    <property type="term" value="C:cytosol"/>
    <property type="evidence" value="ECO:0007669"/>
    <property type="project" value="TreeGrafter"/>
</dbReference>
<dbReference type="CDD" id="cd09209">
    <property type="entry name" value="Lumazine_synthase-I"/>
    <property type="match status" value="1"/>
</dbReference>
<keyword evidence="11" id="KW-1185">Reference proteome</keyword>
<feature type="binding site" evidence="9">
    <location>
        <position position="23"/>
    </location>
    <ligand>
        <name>5-amino-6-(D-ribitylamino)uracil</name>
        <dbReference type="ChEBI" id="CHEBI:15934"/>
    </ligand>
</feature>
<comment type="function">
    <text evidence="7 9">Catalyzes the formation of 6,7-dimethyl-8-ribityllumazine by condensation of 5-amino-6-(D-ribitylamino)uracil with 3,4-dihydroxy-2-butanone 4-phosphate. This is the penultimate step in the biosynthesis of riboflavin.</text>
</comment>
<dbReference type="RefSeq" id="WP_096406047.1">
    <property type="nucleotide sequence ID" value="NZ_AP017372.2"/>
</dbReference>
<reference evidence="10" key="1">
    <citation type="submission" date="2016-02" db="EMBL/GenBank/DDBJ databases">
        <title>Halorhodospira halochloris DSM-1059 complete genome, version 2.</title>
        <authorList>
            <person name="Tsukatani Y."/>
        </authorList>
    </citation>
    <scope>NUCLEOTIDE SEQUENCE</scope>
    <source>
        <strain evidence="10">DSM 1059</strain>
    </source>
</reference>
<evidence type="ECO:0000256" key="6">
    <source>
        <dbReference type="ARBA" id="ARBA00048785"/>
    </source>
</evidence>
<feature type="active site" description="Proton donor" evidence="9">
    <location>
        <position position="89"/>
    </location>
</feature>
<dbReference type="Gene3D" id="3.40.50.960">
    <property type="entry name" value="Lumazine/riboflavin synthase"/>
    <property type="match status" value="1"/>
</dbReference>
<dbReference type="NCBIfam" id="TIGR00114">
    <property type="entry name" value="lumazine-synth"/>
    <property type="match status" value="1"/>
</dbReference>
<feature type="binding site" evidence="9">
    <location>
        <position position="114"/>
    </location>
    <ligand>
        <name>5-amino-6-(D-ribitylamino)uracil</name>
        <dbReference type="ChEBI" id="CHEBI:15934"/>
    </ligand>
</feature>
<comment type="subunit">
    <text evidence="9">Forms an icosahedral capsid composed of 60 subunits, arranged as a dodecamer of pentamers.</text>
</comment>
<organism evidence="10 11">
    <name type="scientific">Halorhodospira halochloris</name>
    <name type="common">Ectothiorhodospira halochloris</name>
    <dbReference type="NCBI Taxonomy" id="1052"/>
    <lineage>
        <taxon>Bacteria</taxon>
        <taxon>Pseudomonadati</taxon>
        <taxon>Pseudomonadota</taxon>
        <taxon>Gammaproteobacteria</taxon>
        <taxon>Chromatiales</taxon>
        <taxon>Ectothiorhodospiraceae</taxon>
        <taxon>Halorhodospira</taxon>
    </lineage>
</organism>
<dbReference type="EC" id="2.5.1.78" evidence="3 9"/>
<protein>
    <recommendedName>
        <fullName evidence="8 9">6,7-dimethyl-8-ribityllumazine synthase</fullName>
        <shortName evidence="9">DMRL synthase</shortName>
        <shortName evidence="9">LS</shortName>
        <shortName evidence="9">Lumazine synthase</shortName>
        <ecNumber evidence="3 9">2.5.1.78</ecNumber>
    </recommendedName>
</protein>
<dbReference type="InterPro" id="IPR036467">
    <property type="entry name" value="LS/RS_sf"/>
</dbReference>
<evidence type="ECO:0000256" key="8">
    <source>
        <dbReference type="ARBA" id="ARBA00072606"/>
    </source>
</evidence>
<feature type="binding site" evidence="9">
    <location>
        <begin position="57"/>
        <end position="59"/>
    </location>
    <ligand>
        <name>5-amino-6-(D-ribitylamino)uracil</name>
        <dbReference type="ChEBI" id="CHEBI:15934"/>
    </ligand>
</feature>
<accession>A0A0X8X681</accession>
<dbReference type="Proteomes" id="UP000218890">
    <property type="component" value="Chromosome"/>
</dbReference>
<evidence type="ECO:0000256" key="4">
    <source>
        <dbReference type="ARBA" id="ARBA00022619"/>
    </source>
</evidence>
<evidence type="ECO:0000313" key="10">
    <source>
        <dbReference type="EMBL" id="BAU56329.2"/>
    </source>
</evidence>
<keyword evidence="4 9" id="KW-0686">Riboflavin biosynthesis</keyword>
<comment type="similarity">
    <text evidence="2 9">Belongs to the DMRL synthase family.</text>
</comment>
<evidence type="ECO:0000256" key="3">
    <source>
        <dbReference type="ARBA" id="ARBA00012664"/>
    </source>
</evidence>
<dbReference type="NCBIfam" id="NF000812">
    <property type="entry name" value="PRK00061.1-4"/>
    <property type="match status" value="1"/>
</dbReference>
<dbReference type="AlphaFoldDB" id="A0A0X8X681"/>
<dbReference type="FunFam" id="3.40.50.960:FF:000001">
    <property type="entry name" value="6,7-dimethyl-8-ribityllumazine synthase"/>
    <property type="match status" value="1"/>
</dbReference>
<name>A0A0X8X681_HALHR</name>
<dbReference type="InterPro" id="IPR002180">
    <property type="entry name" value="LS/RS"/>
</dbReference>
<feature type="binding site" evidence="9">
    <location>
        <begin position="81"/>
        <end position="83"/>
    </location>
    <ligand>
        <name>5-amino-6-(D-ribitylamino)uracil</name>
        <dbReference type="ChEBI" id="CHEBI:15934"/>
    </ligand>
</feature>
<dbReference type="InterPro" id="IPR034964">
    <property type="entry name" value="LS"/>
</dbReference>
<feature type="binding site" evidence="9">
    <location>
        <position position="128"/>
    </location>
    <ligand>
        <name>(2S)-2-hydroxy-3-oxobutyl phosphate</name>
        <dbReference type="ChEBI" id="CHEBI:58830"/>
    </ligand>
</feature>
<keyword evidence="5 9" id="KW-0808">Transferase</keyword>
<dbReference type="OrthoDB" id="9809709at2"/>
<dbReference type="SUPFAM" id="SSF52121">
    <property type="entry name" value="Lumazine synthase"/>
    <property type="match status" value="1"/>
</dbReference>
<evidence type="ECO:0000256" key="7">
    <source>
        <dbReference type="ARBA" id="ARBA00058151"/>
    </source>
</evidence>
<feature type="binding site" evidence="9">
    <location>
        <begin position="86"/>
        <end position="87"/>
    </location>
    <ligand>
        <name>(2S)-2-hydroxy-3-oxobutyl phosphate</name>
        <dbReference type="ChEBI" id="CHEBI:58830"/>
    </ligand>
</feature>
<evidence type="ECO:0000256" key="9">
    <source>
        <dbReference type="HAMAP-Rule" id="MF_00178"/>
    </source>
</evidence>
<dbReference type="UniPathway" id="UPA00275">
    <property type="reaction ID" value="UER00404"/>
</dbReference>
<dbReference type="GO" id="GO:0009231">
    <property type="term" value="P:riboflavin biosynthetic process"/>
    <property type="evidence" value="ECO:0007669"/>
    <property type="project" value="UniProtKB-UniRule"/>
</dbReference>
<dbReference type="KEGG" id="hhk:HH1059_22620"/>
<evidence type="ECO:0000256" key="2">
    <source>
        <dbReference type="ARBA" id="ARBA00007424"/>
    </source>
</evidence>
<dbReference type="EMBL" id="AP017372">
    <property type="protein sequence ID" value="BAU56329.2"/>
    <property type="molecule type" value="Genomic_DNA"/>
</dbReference>
<dbReference type="GO" id="GO:0009349">
    <property type="term" value="C:riboflavin synthase complex"/>
    <property type="evidence" value="ECO:0007669"/>
    <property type="project" value="UniProtKB-UniRule"/>
</dbReference>
<comment type="pathway">
    <text evidence="1 9">Cofactor biosynthesis; riboflavin biosynthesis; riboflavin from 2-hydroxy-3-oxobutyl phosphate and 5-amino-6-(D-ribitylamino)uracil: step 1/2.</text>
</comment>
<dbReference type="GO" id="GO:0000906">
    <property type="term" value="F:6,7-dimethyl-8-ribityllumazine synthase activity"/>
    <property type="evidence" value="ECO:0007669"/>
    <property type="project" value="UniProtKB-UniRule"/>
</dbReference>
<proteinExistence type="inferred from homology"/>
<dbReference type="PANTHER" id="PTHR21058:SF0">
    <property type="entry name" value="6,7-DIMETHYL-8-RIBITYLLUMAZINE SYNTHASE"/>
    <property type="match status" value="1"/>
</dbReference>
<evidence type="ECO:0000313" key="11">
    <source>
        <dbReference type="Proteomes" id="UP000218890"/>
    </source>
</evidence>
<dbReference type="HAMAP" id="MF_00178">
    <property type="entry name" value="Lumazine_synth"/>
    <property type="match status" value="1"/>
</dbReference>
<comment type="catalytic activity">
    <reaction evidence="6 9">
        <text>(2S)-2-hydroxy-3-oxobutyl phosphate + 5-amino-6-(D-ribitylamino)uracil = 6,7-dimethyl-8-(1-D-ribityl)lumazine + phosphate + 2 H2O + H(+)</text>
        <dbReference type="Rhea" id="RHEA:26152"/>
        <dbReference type="ChEBI" id="CHEBI:15377"/>
        <dbReference type="ChEBI" id="CHEBI:15378"/>
        <dbReference type="ChEBI" id="CHEBI:15934"/>
        <dbReference type="ChEBI" id="CHEBI:43474"/>
        <dbReference type="ChEBI" id="CHEBI:58201"/>
        <dbReference type="ChEBI" id="CHEBI:58830"/>
        <dbReference type="EC" id="2.5.1.78"/>
    </reaction>
</comment>